<keyword evidence="2" id="KW-0548">Nucleotidyltransferase</keyword>
<sequence>METFLSRTEKLVGEEAVLRLNKAHVLVAGVGGVGSFVAEALARGGIGELTIIDDDIVDVTNINRQLQAFPDTVGRPKVEVMQERLLRINPALQCHAERIHLTEDWTLAGELAYIADCVDDVQAKKQLIVTAQRAQVPVISSMGSGNQIDNRHFTITDLSKTHTCPLARALRKALREESICKGVKVCYNPISPYVKMAGSPGTMSYVPGTAGLLIAGEIIREIIGISV</sequence>
<dbReference type="InterPro" id="IPR000594">
    <property type="entry name" value="ThiF_NAD_FAD-bd"/>
</dbReference>
<evidence type="ECO:0000313" key="2">
    <source>
        <dbReference type="EMBL" id="MFM9413236.1"/>
    </source>
</evidence>
<protein>
    <submittedName>
        <fullName evidence="2">ThiF family adenylyltransferase</fullName>
    </submittedName>
</protein>
<dbReference type="Gene3D" id="3.40.50.720">
    <property type="entry name" value="NAD(P)-binding Rossmann-like Domain"/>
    <property type="match status" value="1"/>
</dbReference>
<proteinExistence type="predicted"/>
<keyword evidence="2" id="KW-0808">Transferase</keyword>
<reference evidence="2 3" key="1">
    <citation type="journal article" date="2016" name="Int. J. Syst. Evol. Microbiol.">
        <title>Peptococcus simiae sp. nov., isolated from rhesus macaque faeces and emended description of the genus Peptococcus.</title>
        <authorList>
            <person name="Shkoporov A.N."/>
            <person name="Efimov B.A."/>
            <person name="Kondova I."/>
            <person name="Ouwerling B."/>
            <person name="Chaplin A.V."/>
            <person name="Shcherbakova V.A."/>
            <person name="Langermans J.A.M."/>
        </authorList>
    </citation>
    <scope>NUCLEOTIDE SEQUENCE [LARGE SCALE GENOMIC DNA]</scope>
    <source>
        <strain evidence="2 3">M108</strain>
    </source>
</reference>
<evidence type="ECO:0000313" key="3">
    <source>
        <dbReference type="Proteomes" id="UP001631949"/>
    </source>
</evidence>
<dbReference type="RefSeq" id="WP_408976850.1">
    <property type="nucleotide sequence ID" value="NZ_JBJUVG010000002.1"/>
</dbReference>
<dbReference type="GO" id="GO:0016779">
    <property type="term" value="F:nucleotidyltransferase activity"/>
    <property type="evidence" value="ECO:0007669"/>
    <property type="project" value="UniProtKB-KW"/>
</dbReference>
<dbReference type="InterPro" id="IPR035985">
    <property type="entry name" value="Ubiquitin-activating_enz"/>
</dbReference>
<keyword evidence="3" id="KW-1185">Reference proteome</keyword>
<dbReference type="PANTHER" id="PTHR43267">
    <property type="entry name" value="TRNA THREONYLCARBAMOYLADENOSINE DEHYDRATASE"/>
    <property type="match status" value="1"/>
</dbReference>
<dbReference type="EMBL" id="JBJUVG010000002">
    <property type="protein sequence ID" value="MFM9413236.1"/>
    <property type="molecule type" value="Genomic_DNA"/>
</dbReference>
<dbReference type="Proteomes" id="UP001631949">
    <property type="component" value="Unassembled WGS sequence"/>
</dbReference>
<comment type="caution">
    <text evidence="2">The sequence shown here is derived from an EMBL/GenBank/DDBJ whole genome shotgun (WGS) entry which is preliminary data.</text>
</comment>
<dbReference type="SUPFAM" id="SSF69572">
    <property type="entry name" value="Activating enzymes of the ubiquitin-like proteins"/>
    <property type="match status" value="1"/>
</dbReference>
<name>A0ABW9GZ00_9FIRM</name>
<feature type="domain" description="THIF-type NAD/FAD binding fold" evidence="1">
    <location>
        <begin position="10"/>
        <end position="225"/>
    </location>
</feature>
<dbReference type="PANTHER" id="PTHR43267:SF1">
    <property type="entry name" value="TRNA THREONYLCARBAMOYLADENOSINE DEHYDRATASE"/>
    <property type="match status" value="1"/>
</dbReference>
<gene>
    <name evidence="2" type="ORF">ACKQTC_02485</name>
</gene>
<dbReference type="InterPro" id="IPR045886">
    <property type="entry name" value="ThiF/MoeB/HesA"/>
</dbReference>
<dbReference type="Pfam" id="PF00899">
    <property type="entry name" value="ThiF"/>
    <property type="match status" value="1"/>
</dbReference>
<accession>A0ABW9GZ00</accession>
<evidence type="ECO:0000259" key="1">
    <source>
        <dbReference type="Pfam" id="PF00899"/>
    </source>
</evidence>
<organism evidence="2 3">
    <name type="scientific">Peptococcus simiae</name>
    <dbReference type="NCBI Taxonomy" id="1643805"/>
    <lineage>
        <taxon>Bacteria</taxon>
        <taxon>Bacillati</taxon>
        <taxon>Bacillota</taxon>
        <taxon>Clostridia</taxon>
        <taxon>Eubacteriales</taxon>
        <taxon>Peptococcaceae</taxon>
        <taxon>Peptococcus</taxon>
    </lineage>
</organism>